<dbReference type="AlphaFoldDB" id="A0A5P9NN51"/>
<dbReference type="Gene3D" id="3.40.50.720">
    <property type="entry name" value="NAD(P)-binding Rossmann-like Domain"/>
    <property type="match status" value="1"/>
</dbReference>
<evidence type="ECO:0000256" key="3">
    <source>
        <dbReference type="RuleBase" id="RU000363"/>
    </source>
</evidence>
<dbReference type="CDD" id="cd05233">
    <property type="entry name" value="SDR_c"/>
    <property type="match status" value="1"/>
</dbReference>
<evidence type="ECO:0000256" key="2">
    <source>
        <dbReference type="ARBA" id="ARBA00023002"/>
    </source>
</evidence>
<sequence length="260" mass="27589">MSGKPLAMVTGASSGIGWAFATRLAEEGYAVCAVARREDRLEQLVGHLPGAGHSYLAADLANDEDLAAVGAELSTGAYQLLVNNAGLSVMEPFGEAPLAAEQNLLNVNINAVVALAHAFLAHGAEGDALVNVGSVVSYLPTPAMAAYSGSKAFITTFSECLWSQQRERGVYVMALCPGMTETEFISAATEGESDFSSLPDAMVQSPEEVVSEALQALDRRRDAVVVTGRSNRLLSQLPRLMSRSRLIRLMSKMGDPEDRL</sequence>
<dbReference type="Pfam" id="PF00106">
    <property type="entry name" value="adh_short"/>
    <property type="match status" value="1"/>
</dbReference>
<dbReference type="Proteomes" id="UP000326287">
    <property type="component" value="Chromosome"/>
</dbReference>
<protein>
    <submittedName>
        <fullName evidence="4">SDR family NAD(P)-dependent oxidoreductase</fullName>
    </submittedName>
</protein>
<dbReference type="PANTHER" id="PTHR44196:SF2">
    <property type="entry name" value="SHORT-CHAIN DEHYDROGENASE-RELATED"/>
    <property type="match status" value="1"/>
</dbReference>
<dbReference type="KEGG" id="halc:EY643_17125"/>
<dbReference type="EMBL" id="CP036422">
    <property type="protein sequence ID" value="QFU77241.1"/>
    <property type="molecule type" value="Genomic_DNA"/>
</dbReference>
<evidence type="ECO:0000313" key="4">
    <source>
        <dbReference type="EMBL" id="QFU77241.1"/>
    </source>
</evidence>
<dbReference type="OrthoDB" id="9810734at2"/>
<dbReference type="PRINTS" id="PR00080">
    <property type="entry name" value="SDRFAMILY"/>
</dbReference>
<evidence type="ECO:0000313" key="5">
    <source>
        <dbReference type="Proteomes" id="UP000326287"/>
    </source>
</evidence>
<dbReference type="GO" id="GO:0016491">
    <property type="term" value="F:oxidoreductase activity"/>
    <property type="evidence" value="ECO:0007669"/>
    <property type="project" value="UniProtKB-KW"/>
</dbReference>
<evidence type="ECO:0000256" key="1">
    <source>
        <dbReference type="ARBA" id="ARBA00006484"/>
    </source>
</evidence>
<reference evidence="4 5" key="1">
    <citation type="submission" date="2019-02" db="EMBL/GenBank/DDBJ databases">
        <authorList>
            <person name="Li S.-H."/>
        </authorList>
    </citation>
    <scope>NUCLEOTIDE SEQUENCE [LARGE SCALE GENOMIC DNA]</scope>
    <source>
        <strain evidence="4 5">IMCC14385</strain>
    </source>
</reference>
<name>A0A5P9NN51_9GAMM</name>
<accession>A0A5P9NN51</accession>
<dbReference type="PIRSF" id="PIRSF000126">
    <property type="entry name" value="11-beta-HSD1"/>
    <property type="match status" value="1"/>
</dbReference>
<dbReference type="RefSeq" id="WP_153240386.1">
    <property type="nucleotide sequence ID" value="NZ_CP036422.1"/>
</dbReference>
<dbReference type="GO" id="GO:0016020">
    <property type="term" value="C:membrane"/>
    <property type="evidence" value="ECO:0007669"/>
    <property type="project" value="TreeGrafter"/>
</dbReference>
<keyword evidence="2" id="KW-0560">Oxidoreductase</keyword>
<comment type="similarity">
    <text evidence="1 3">Belongs to the short-chain dehydrogenases/reductases (SDR) family.</text>
</comment>
<dbReference type="InterPro" id="IPR002347">
    <property type="entry name" value="SDR_fam"/>
</dbReference>
<dbReference type="SUPFAM" id="SSF51735">
    <property type="entry name" value="NAD(P)-binding Rossmann-fold domains"/>
    <property type="match status" value="1"/>
</dbReference>
<proteinExistence type="inferred from homology"/>
<dbReference type="PRINTS" id="PR00081">
    <property type="entry name" value="GDHRDH"/>
</dbReference>
<dbReference type="InterPro" id="IPR036291">
    <property type="entry name" value="NAD(P)-bd_dom_sf"/>
</dbReference>
<dbReference type="PANTHER" id="PTHR44196">
    <property type="entry name" value="DEHYDROGENASE/REDUCTASE SDR FAMILY MEMBER 7B"/>
    <property type="match status" value="1"/>
</dbReference>
<organism evidence="4 5">
    <name type="scientific">Halioglobus maricola</name>
    <dbReference type="NCBI Taxonomy" id="2601894"/>
    <lineage>
        <taxon>Bacteria</taxon>
        <taxon>Pseudomonadati</taxon>
        <taxon>Pseudomonadota</taxon>
        <taxon>Gammaproteobacteria</taxon>
        <taxon>Cellvibrionales</taxon>
        <taxon>Halieaceae</taxon>
        <taxon>Halioglobus</taxon>
    </lineage>
</organism>
<keyword evidence="5" id="KW-1185">Reference proteome</keyword>
<gene>
    <name evidence="4" type="ORF">EY643_17125</name>
</gene>